<dbReference type="Proteomes" id="UP000101075">
    <property type="component" value="Segment"/>
</dbReference>
<name>A0A1B1CUV5_9ADEN</name>
<evidence type="ECO:0000313" key="3">
    <source>
        <dbReference type="Proteomes" id="UP000101075"/>
    </source>
</evidence>
<feature type="transmembrane region" description="Helical" evidence="1">
    <location>
        <begin position="300"/>
        <end position="320"/>
    </location>
</feature>
<proteinExistence type="predicted"/>
<dbReference type="EMBL" id="KU497449">
    <property type="protein sequence ID" value="ANP93656.1"/>
    <property type="molecule type" value="Genomic_DNA"/>
</dbReference>
<sequence>MFDHDRVWVVYLSGVESVRCYSRLPRVVAPSTCCCWLVPAFIMKSVAVLLAAVLGLCFGAPRDPELALRTGECRDHTMILWYHSPSPNCNKMKRAAFVIPRVKEPGLESGYMGRTRVDSDCNTIYLSKLKANNGCWLTYGSFVGGKPYAIQYTVKDITGNATVEVHNMSRILVLEGGELRMCGKDASSASISEWEFQSSNEHASTVFVLQLYRDMGNPIVYANYKSRTHYNATPNCVTIRDVSPADSGLYTNTLDLQQNSKTGFYVVVIPGLTQEDQKIEETTYKTGGGLVSNQTGEFPVWLPIALIMLLLLMVAITFWFRRMLCASDSTDSESMDRASEENVTVHILRGDFD</sequence>
<accession>A0A1B1CUV5</accession>
<reference evidence="2 3" key="1">
    <citation type="submission" date="2016-01" db="EMBL/GenBank/DDBJ databases">
        <title>Pathogenesis and genome characterization of Fowl adenovirus type D.</title>
        <authorList>
            <person name="Wang J."/>
            <person name="Li H."/>
            <person name="Liu S."/>
        </authorList>
    </citation>
    <scope>NUCLEOTIDE SEQUENCE [LARGE SCALE GENOMIC DNA]</scope>
    <source>
        <strain evidence="2">LN/1507</strain>
    </source>
</reference>
<evidence type="ECO:0000313" key="2">
    <source>
        <dbReference type="EMBL" id="ANP93656.1"/>
    </source>
</evidence>
<keyword evidence="1" id="KW-0812">Transmembrane</keyword>
<keyword evidence="1" id="KW-1133">Transmembrane helix</keyword>
<keyword evidence="1" id="KW-0472">Membrane</keyword>
<protein>
    <submittedName>
        <fullName evidence="2">Uncharacterized protein</fullName>
    </submittedName>
</protein>
<organism evidence="2 3">
    <name type="scientific">Fowl aviadenovirus D</name>
    <dbReference type="NCBI Taxonomy" id="190064"/>
    <lineage>
        <taxon>Viruses</taxon>
        <taxon>Varidnaviria</taxon>
        <taxon>Bamfordvirae</taxon>
        <taxon>Preplasmiviricota</taxon>
        <taxon>Polisuviricotina</taxon>
        <taxon>Pharingeaviricetes</taxon>
        <taxon>Rowavirales</taxon>
        <taxon>Adenoviridae</taxon>
        <taxon>Aviadenovirus</taxon>
        <taxon>Aviadenovirus gallinae</taxon>
    </lineage>
</organism>
<evidence type="ECO:0000256" key="1">
    <source>
        <dbReference type="SAM" id="Phobius"/>
    </source>
</evidence>